<dbReference type="Gene3D" id="3.20.20.70">
    <property type="entry name" value="Aldolase class I"/>
    <property type="match status" value="1"/>
</dbReference>
<dbReference type="NCBIfam" id="TIGR04085">
    <property type="entry name" value="rSAM_more_4Fe4S"/>
    <property type="match status" value="1"/>
</dbReference>
<dbReference type="GO" id="GO:0051536">
    <property type="term" value="F:iron-sulfur cluster binding"/>
    <property type="evidence" value="ECO:0007669"/>
    <property type="project" value="UniProtKB-KW"/>
</dbReference>
<keyword evidence="3" id="KW-0408">Iron</keyword>
<dbReference type="GO" id="GO:0046872">
    <property type="term" value="F:metal ion binding"/>
    <property type="evidence" value="ECO:0007669"/>
    <property type="project" value="UniProtKB-KW"/>
</dbReference>
<dbReference type="InterPro" id="IPR050377">
    <property type="entry name" value="Radical_SAM_PqqE_MftC-like"/>
</dbReference>
<dbReference type="SFLD" id="SFLDS00029">
    <property type="entry name" value="Radical_SAM"/>
    <property type="match status" value="1"/>
</dbReference>
<dbReference type="InterPro" id="IPR023885">
    <property type="entry name" value="4Fe4S-binding_SPASM_dom"/>
</dbReference>
<dbReference type="PANTHER" id="PTHR11228">
    <property type="entry name" value="RADICAL SAM DOMAIN PROTEIN"/>
    <property type="match status" value="1"/>
</dbReference>
<dbReference type="InterPro" id="IPR058240">
    <property type="entry name" value="rSAM_sf"/>
</dbReference>
<dbReference type="SFLD" id="SFLDG01067">
    <property type="entry name" value="SPASM/twitch_domain_containing"/>
    <property type="match status" value="1"/>
</dbReference>
<dbReference type="AlphaFoldDB" id="A0A841L4S0"/>
<keyword evidence="4" id="KW-0411">Iron-sulfur</keyword>
<dbReference type="SUPFAM" id="SSF102114">
    <property type="entry name" value="Radical SAM enzymes"/>
    <property type="match status" value="1"/>
</dbReference>
<dbReference type="InterPro" id="IPR007197">
    <property type="entry name" value="rSAM"/>
</dbReference>
<evidence type="ECO:0000256" key="3">
    <source>
        <dbReference type="ARBA" id="ARBA00023004"/>
    </source>
</evidence>
<organism evidence="6 7">
    <name type="scientific">Anaerosolibacter carboniphilus</name>
    <dbReference type="NCBI Taxonomy" id="1417629"/>
    <lineage>
        <taxon>Bacteria</taxon>
        <taxon>Bacillati</taxon>
        <taxon>Bacillota</taxon>
        <taxon>Clostridia</taxon>
        <taxon>Peptostreptococcales</taxon>
        <taxon>Thermotaleaceae</taxon>
        <taxon>Anaerosolibacter</taxon>
    </lineage>
</organism>
<evidence type="ECO:0000256" key="1">
    <source>
        <dbReference type="ARBA" id="ARBA00022691"/>
    </source>
</evidence>
<accession>A0A841L4S0</accession>
<gene>
    <name evidence="6" type="ORF">HNQ80_004252</name>
</gene>
<comment type="caution">
    <text evidence="6">The sequence shown here is derived from an EMBL/GenBank/DDBJ whole genome shotgun (WGS) entry which is preliminary data.</text>
</comment>
<dbReference type="InterPro" id="IPR013785">
    <property type="entry name" value="Aldolase_TIM"/>
</dbReference>
<evidence type="ECO:0000256" key="4">
    <source>
        <dbReference type="ARBA" id="ARBA00023014"/>
    </source>
</evidence>
<dbReference type="GO" id="GO:0003824">
    <property type="term" value="F:catalytic activity"/>
    <property type="evidence" value="ECO:0007669"/>
    <property type="project" value="InterPro"/>
</dbReference>
<name>A0A841L4S0_9FIRM</name>
<keyword evidence="1" id="KW-0949">S-adenosyl-L-methionine</keyword>
<dbReference type="CDD" id="cd01335">
    <property type="entry name" value="Radical_SAM"/>
    <property type="match status" value="1"/>
</dbReference>
<dbReference type="PROSITE" id="PS51918">
    <property type="entry name" value="RADICAL_SAM"/>
    <property type="match status" value="1"/>
</dbReference>
<keyword evidence="7" id="KW-1185">Reference proteome</keyword>
<feature type="domain" description="Radical SAM core" evidence="5">
    <location>
        <begin position="95"/>
        <end position="309"/>
    </location>
</feature>
<evidence type="ECO:0000259" key="5">
    <source>
        <dbReference type="PROSITE" id="PS51918"/>
    </source>
</evidence>
<protein>
    <submittedName>
        <fullName evidence="6">Radical SAM protein with 4Fe4S-binding SPASM domain</fullName>
    </submittedName>
</protein>
<dbReference type="PANTHER" id="PTHR11228:SF7">
    <property type="entry name" value="PQQA PEPTIDE CYCLASE"/>
    <property type="match status" value="1"/>
</dbReference>
<evidence type="ECO:0000256" key="2">
    <source>
        <dbReference type="ARBA" id="ARBA00022723"/>
    </source>
</evidence>
<evidence type="ECO:0000313" key="6">
    <source>
        <dbReference type="EMBL" id="MBB6218112.1"/>
    </source>
</evidence>
<dbReference type="SFLD" id="SFLDG01386">
    <property type="entry name" value="main_SPASM_domain-containing"/>
    <property type="match status" value="1"/>
</dbReference>
<dbReference type="EMBL" id="JACHEN010000033">
    <property type="protein sequence ID" value="MBB6218112.1"/>
    <property type="molecule type" value="Genomic_DNA"/>
</dbReference>
<keyword evidence="2" id="KW-0479">Metal-binding</keyword>
<dbReference type="Pfam" id="PF13186">
    <property type="entry name" value="SPASM"/>
    <property type="match status" value="1"/>
</dbReference>
<sequence>MEEIEIQLDIEKQYAMPKYLVVRQFEDKILVISPESANWLVLENDDQLLIFNELKNNSVEDVIAFMEERNIEEEDLIHVLTELEAKKFEDNNITLPQRNGLCIYLTDECNLRCKHCYMYSGTKKNNELTTAEILSLLDNFKKYNGEVVTFTGGEVALRADLTDILNYSKGLGLKNTLLTNGLVWSDELIDRATPFIDEIQISIDGYDEKSNAQIRGNGNFEKVLLVVDKLVKRGLKVAIAITPTFEELKENKDKYIEFGKMLIQQYNDKHFYIKFNAELLDGRDIEVNEVINNEYSELMKYVINSCYPESYRNEFILNHENNTVFDNCGYGGITVSSDGDIYFCNRIHELRSYGNLRFSNFDEIMNLSKMAMELSNINKLRPCCDCDLKNICGGGCRIKYFKDLIELSKLEKNSYNSFKPRKCDAKEKEKYYKLMIETNEDFYR</sequence>
<dbReference type="Proteomes" id="UP000579281">
    <property type="component" value="Unassembled WGS sequence"/>
</dbReference>
<dbReference type="RefSeq" id="WP_184312611.1">
    <property type="nucleotide sequence ID" value="NZ_JACHEN010000033.1"/>
</dbReference>
<proteinExistence type="predicted"/>
<reference evidence="6 7" key="1">
    <citation type="submission" date="2020-08" db="EMBL/GenBank/DDBJ databases">
        <title>Genomic Encyclopedia of Type Strains, Phase IV (KMG-IV): sequencing the most valuable type-strain genomes for metagenomic binning, comparative biology and taxonomic classification.</title>
        <authorList>
            <person name="Goeker M."/>
        </authorList>
    </citation>
    <scope>NUCLEOTIDE SEQUENCE [LARGE SCALE GENOMIC DNA]</scope>
    <source>
        <strain evidence="6 7">DSM 103526</strain>
    </source>
</reference>
<dbReference type="Pfam" id="PF04055">
    <property type="entry name" value="Radical_SAM"/>
    <property type="match status" value="1"/>
</dbReference>
<evidence type="ECO:0000313" key="7">
    <source>
        <dbReference type="Proteomes" id="UP000579281"/>
    </source>
</evidence>